<accession>A0A430HUB3</accession>
<comment type="caution">
    <text evidence="3">The sequence shown here is derived from an EMBL/GenBank/DDBJ whole genome shotgun (WGS) entry which is preliminary data.</text>
</comment>
<dbReference type="RefSeq" id="WP_126072447.1">
    <property type="nucleotide sequence ID" value="NZ_RXLQ01000001.1"/>
</dbReference>
<evidence type="ECO:0000256" key="1">
    <source>
        <dbReference type="SAM" id="MobiDB-lite"/>
    </source>
</evidence>
<evidence type="ECO:0000313" key="4">
    <source>
        <dbReference type="Proteomes" id="UP000278085"/>
    </source>
</evidence>
<name>A0A430HUB3_9BURK</name>
<dbReference type="Pfam" id="PF20248">
    <property type="entry name" value="DUF6603"/>
    <property type="match status" value="1"/>
</dbReference>
<reference evidence="3 4" key="1">
    <citation type="submission" date="2018-12" db="EMBL/GenBank/DDBJ databases">
        <authorList>
            <person name="Yang E."/>
        </authorList>
    </citation>
    <scope>NUCLEOTIDE SEQUENCE [LARGE SCALE GENOMIC DNA]</scope>
    <source>
        <strain evidence="3 4">SOD</strain>
    </source>
</reference>
<sequence>MTALDTIDARLAAGRGLTLQQLAAELEPLAPGVGRCATQLLALLAVEGVSVTIDADAATREQAGVYLSVGAAIAVAGLLDCRLELMFGVDEDGAIDSVLLELRELRLHAAQLLERIAPAGAVAALQPLLEVCEQVHARISVLVEPGAAPQFEVELWAEQLRFPALDALSLDNARLLLRRAAPDQPPVLQVSAQMRLGLGAAPGADPGPDPEPEDLPGVTLQVPLRRGASWHLRLDRPLYLLHTPLAVLGLVESLFPSVQGGAFAPQQLKQQLPDCLHALDSLALDKFELSFDPFAGAAAFQGLDLRIGLTQGTQLAPSVSLQCVSLYVRVARGGAQLWLHGALLLPGGAWCHADADIPLGERGADWSLSLRAGFKPPRGLRHLALPHGGPSVVGAGLPEAFLDIEEVTLSEFTLRFNPFTPALSSLELEIDVEMEVGIAPFLMLDRVEFALGVNNVSDSASRTYHGSLLALARVGGLPFQARAARDDDGSWTFAASLERRGLTMRELAMSEQLGLPALPPHLAMVSLDALAFELTTGSRELRFHWGVTVPLVLDGAGQPTVSLHLDSTFALRRPKDSKQCEVRLDGSAQLGAWRMSGALARSAGAWQLQLDWGQRGTVRRDQTVGLDDLMHLLGQEAALPPAPPGLEPRLQWLHAQASLGPATRRLDLELTLWELGQGALRIQGAGKDGARALLAAGVVVRRTLRLSQLPLVGKLLPPELDIGLADPWLMLANRVLDSDDMRDFTTLLLGSAAAGAGPAQIAVGLELDLGGARLPLMLGLAPGQRRARLAAPPHTPPQGALRPLAVEAEVPDGPAGATRWIVVQKNLGPLSLRRIGVRFEQGELGVLVDGAVQVAGLTLEAAGLGLSSPLASFAPRFHLSGLGILFDKAPLMVGAGLRVCDDAELAQMSAGAGRRLGFAMSGSALLRVAQVAVAGVGGLAQFDDGGTAIFVFAELRAPIGGDPAFFITGFSGGLGVNYNLRLPRIGEVWSCPFVAGLFAPDAQGKTPGPLQVLGTLCGGAPAAPPWLQPMPGAMWLAAGLRFTTYKMVETNAVAVAVIGPELSFSLMGVCTASLGQDNGAALACIEVEFQASLKPLSGYLGLGGGLTPRSWLLVRECVLSGSMAACWWLDPARPDFVVSVGGYHPAFQRPAAWPVLGRLGFNWRYGDKVVIKGGVYGALTPACVMAGGALDIAFASGGLKAWFQAHADFLMRYQPLSFTAEVGLCAGVSYDIDFLFIKKTIRLELSASMRLDGPPLRGQVVLNLYLFDVHVAFGAPAAPPALPDWASVKRRLLAPDSERVSLRMDAGVPGAAPAPAQGRLAAPGAPDGAARQGVLPAHASSAGFTLDADFAAPATSVWVQGTALAGAQELAPFGVRPCASAGVRASAWITVLRDGQPLADLGAWRIAPRLACLAAGLWGAPEADGQPRLDGERHTHALVTGVRIAAPPARASAAPLTVAGATLWVCAPLSPSCGLPPLPLPGAPGAMAEPLEAAPQAMACLAGFGAPGAVAARGLLHQRLNALGFDLPALDDGARFGAAAALHFPSAPRLACPPTISALSA</sequence>
<organism evidence="3 4">
    <name type="scientific">Massilia atriviolacea</name>
    <dbReference type="NCBI Taxonomy" id="2495579"/>
    <lineage>
        <taxon>Bacteria</taxon>
        <taxon>Pseudomonadati</taxon>
        <taxon>Pseudomonadota</taxon>
        <taxon>Betaproteobacteria</taxon>
        <taxon>Burkholderiales</taxon>
        <taxon>Oxalobacteraceae</taxon>
        <taxon>Telluria group</taxon>
        <taxon>Massilia</taxon>
    </lineage>
</organism>
<feature type="domain" description="DUF6603" evidence="2">
    <location>
        <begin position="823"/>
        <end position="1300"/>
    </location>
</feature>
<feature type="region of interest" description="Disordered" evidence="1">
    <location>
        <begin position="1312"/>
        <end position="1332"/>
    </location>
</feature>
<evidence type="ECO:0000313" key="3">
    <source>
        <dbReference type="EMBL" id="RSZ61062.1"/>
    </source>
</evidence>
<dbReference type="EMBL" id="RXLQ01000001">
    <property type="protein sequence ID" value="RSZ61062.1"/>
    <property type="molecule type" value="Genomic_DNA"/>
</dbReference>
<proteinExistence type="predicted"/>
<dbReference type="Proteomes" id="UP000278085">
    <property type="component" value="Unassembled WGS sequence"/>
</dbReference>
<protein>
    <recommendedName>
        <fullName evidence="2">DUF6603 domain-containing protein</fullName>
    </recommendedName>
</protein>
<dbReference type="InterPro" id="IPR046538">
    <property type="entry name" value="DUF6603"/>
</dbReference>
<dbReference type="OrthoDB" id="535891at2"/>
<feature type="compositionally biased region" description="Low complexity" evidence="1">
    <location>
        <begin position="1312"/>
        <end position="1326"/>
    </location>
</feature>
<keyword evidence="4" id="KW-1185">Reference proteome</keyword>
<evidence type="ECO:0000259" key="2">
    <source>
        <dbReference type="Pfam" id="PF20248"/>
    </source>
</evidence>
<gene>
    <name evidence="3" type="ORF">EJB06_02740</name>
</gene>